<name>A0A0D0HIG9_9BACL</name>
<proteinExistence type="predicted"/>
<keyword evidence="1" id="KW-1133">Transmembrane helix</keyword>
<sequence length="42" mass="4936">MEKGVHTEVITLKCMYIDLFVLLLTFYRKGALFSMFFMDIIG</sequence>
<evidence type="ECO:0000313" key="3">
    <source>
        <dbReference type="Proteomes" id="UP000032047"/>
    </source>
</evidence>
<keyword evidence="1" id="KW-0812">Transmembrane</keyword>
<organism evidence="2 3">
    <name type="scientific">Anoxybacillus ayderensis</name>
    <dbReference type="NCBI Taxonomy" id="265546"/>
    <lineage>
        <taxon>Bacteria</taxon>
        <taxon>Bacillati</taxon>
        <taxon>Bacillota</taxon>
        <taxon>Bacilli</taxon>
        <taxon>Bacillales</taxon>
        <taxon>Anoxybacillaceae</taxon>
        <taxon>Anoxybacillus</taxon>
    </lineage>
</organism>
<dbReference type="Proteomes" id="UP000032047">
    <property type="component" value="Unassembled WGS sequence"/>
</dbReference>
<gene>
    <name evidence="2" type="ORF">JV16_02907</name>
</gene>
<dbReference type="AlphaFoldDB" id="A0A0D0HIG9"/>
<keyword evidence="3" id="KW-1185">Reference proteome</keyword>
<dbReference type="EMBL" id="JXTG01000034">
    <property type="protein sequence ID" value="KIP19949.1"/>
    <property type="molecule type" value="Genomic_DNA"/>
</dbReference>
<accession>A0A0D0HIG9</accession>
<protein>
    <submittedName>
        <fullName evidence="2">Uncharacterized protein</fullName>
    </submittedName>
</protein>
<reference evidence="2 3" key="1">
    <citation type="submission" date="2015-01" db="EMBL/GenBank/DDBJ databases">
        <title>Genome sequence of Anoxybacillus ayderensis strain AB04.</title>
        <authorList>
            <person name="Belduz A.O."/>
            <person name="Canakci S."/>
            <person name="Chan K.-G."/>
            <person name="Kahar U.M."/>
            <person name="Yaakob A.S."/>
            <person name="Chan C.S."/>
            <person name="Goh K.M."/>
        </authorList>
    </citation>
    <scope>NUCLEOTIDE SEQUENCE [LARGE SCALE GENOMIC DNA]</scope>
    <source>
        <strain evidence="2 3">AB04</strain>
    </source>
</reference>
<evidence type="ECO:0000256" key="1">
    <source>
        <dbReference type="SAM" id="Phobius"/>
    </source>
</evidence>
<keyword evidence="1" id="KW-0472">Membrane</keyword>
<comment type="caution">
    <text evidence="2">The sequence shown here is derived from an EMBL/GenBank/DDBJ whole genome shotgun (WGS) entry which is preliminary data.</text>
</comment>
<feature type="transmembrane region" description="Helical" evidence="1">
    <location>
        <begin position="20"/>
        <end position="41"/>
    </location>
</feature>
<evidence type="ECO:0000313" key="2">
    <source>
        <dbReference type="EMBL" id="KIP19949.1"/>
    </source>
</evidence>